<proteinExistence type="inferred from homology"/>
<dbReference type="SMART" id="SM00304">
    <property type="entry name" value="HAMP"/>
    <property type="match status" value="1"/>
</dbReference>
<dbReference type="Pfam" id="PF00672">
    <property type="entry name" value="HAMP"/>
    <property type="match status" value="1"/>
</dbReference>
<comment type="similarity">
    <text evidence="2">Belongs to the methyl-accepting chemotaxis (MCP) protein family.</text>
</comment>
<evidence type="ECO:0000256" key="3">
    <source>
        <dbReference type="PROSITE-ProRule" id="PRU00284"/>
    </source>
</evidence>
<evidence type="ECO:0000313" key="8">
    <source>
        <dbReference type="Proteomes" id="UP000219621"/>
    </source>
</evidence>
<feature type="domain" description="HBM" evidence="6">
    <location>
        <begin position="47"/>
        <end position="288"/>
    </location>
</feature>
<dbReference type="CDD" id="cd06225">
    <property type="entry name" value="HAMP"/>
    <property type="match status" value="1"/>
</dbReference>
<dbReference type="InterPro" id="IPR032255">
    <property type="entry name" value="HBM"/>
</dbReference>
<dbReference type="GO" id="GO:0016020">
    <property type="term" value="C:membrane"/>
    <property type="evidence" value="ECO:0007669"/>
    <property type="project" value="InterPro"/>
</dbReference>
<dbReference type="Pfam" id="PF00015">
    <property type="entry name" value="MCPsignal"/>
    <property type="match status" value="1"/>
</dbReference>
<gene>
    <name evidence="7" type="ORF">SAMN05421508_102584</name>
</gene>
<dbReference type="SUPFAM" id="SSF58104">
    <property type="entry name" value="Methyl-accepting chemotaxis protein (MCP) signaling domain"/>
    <property type="match status" value="1"/>
</dbReference>
<accession>A0A286GBW5</accession>
<dbReference type="Gene3D" id="6.10.340.10">
    <property type="match status" value="1"/>
</dbReference>
<keyword evidence="8" id="KW-1185">Reference proteome</keyword>
<evidence type="ECO:0000313" key="7">
    <source>
        <dbReference type="EMBL" id="SOD92736.1"/>
    </source>
</evidence>
<dbReference type="InterPro" id="IPR003660">
    <property type="entry name" value="HAMP_dom"/>
</dbReference>
<dbReference type="Gene3D" id="1.10.287.950">
    <property type="entry name" value="Methyl-accepting chemotaxis protein"/>
    <property type="match status" value="1"/>
</dbReference>
<dbReference type="SMART" id="SM01358">
    <property type="entry name" value="HBM"/>
    <property type="match status" value="1"/>
</dbReference>
<dbReference type="EMBL" id="OCNJ01000002">
    <property type="protein sequence ID" value="SOD92736.1"/>
    <property type="molecule type" value="Genomic_DNA"/>
</dbReference>
<evidence type="ECO:0000256" key="2">
    <source>
        <dbReference type="ARBA" id="ARBA00029447"/>
    </source>
</evidence>
<feature type="domain" description="Methyl-accepting transducer" evidence="4">
    <location>
        <begin position="408"/>
        <end position="637"/>
    </location>
</feature>
<dbReference type="SMART" id="SM00283">
    <property type="entry name" value="MA"/>
    <property type="match status" value="1"/>
</dbReference>
<dbReference type="OrthoDB" id="3378718at2"/>
<evidence type="ECO:0000259" key="4">
    <source>
        <dbReference type="PROSITE" id="PS50111"/>
    </source>
</evidence>
<dbReference type="Proteomes" id="UP000219621">
    <property type="component" value="Unassembled WGS sequence"/>
</dbReference>
<dbReference type="GO" id="GO:0007165">
    <property type="term" value="P:signal transduction"/>
    <property type="evidence" value="ECO:0007669"/>
    <property type="project" value="UniProtKB-KW"/>
</dbReference>
<evidence type="ECO:0000259" key="6">
    <source>
        <dbReference type="PROSITE" id="PS51753"/>
    </source>
</evidence>
<dbReference type="PROSITE" id="PS50111">
    <property type="entry name" value="CHEMOTAXIS_TRANSDUC_2"/>
    <property type="match status" value="1"/>
</dbReference>
<dbReference type="RefSeq" id="WP_097278315.1">
    <property type="nucleotide sequence ID" value="NZ_OCNJ01000002.1"/>
</dbReference>
<keyword evidence="1 3" id="KW-0807">Transducer</keyword>
<organism evidence="7 8">
    <name type="scientific">Caenispirillum bisanense</name>
    <dbReference type="NCBI Taxonomy" id="414052"/>
    <lineage>
        <taxon>Bacteria</taxon>
        <taxon>Pseudomonadati</taxon>
        <taxon>Pseudomonadota</taxon>
        <taxon>Alphaproteobacteria</taxon>
        <taxon>Rhodospirillales</taxon>
        <taxon>Novispirillaceae</taxon>
        <taxon>Caenispirillum</taxon>
    </lineage>
</organism>
<evidence type="ECO:0000256" key="1">
    <source>
        <dbReference type="ARBA" id="ARBA00023224"/>
    </source>
</evidence>
<dbReference type="InterPro" id="IPR004089">
    <property type="entry name" value="MCPsignal_dom"/>
</dbReference>
<feature type="domain" description="HAMP" evidence="5">
    <location>
        <begin position="322"/>
        <end position="375"/>
    </location>
</feature>
<dbReference type="PROSITE" id="PS51753">
    <property type="entry name" value="HBM"/>
    <property type="match status" value="1"/>
</dbReference>
<dbReference type="PANTHER" id="PTHR32089">
    <property type="entry name" value="METHYL-ACCEPTING CHEMOTAXIS PROTEIN MCPB"/>
    <property type="match status" value="1"/>
</dbReference>
<name>A0A286GBW5_9PROT</name>
<dbReference type="PANTHER" id="PTHR32089:SF112">
    <property type="entry name" value="LYSOZYME-LIKE PROTEIN-RELATED"/>
    <property type="match status" value="1"/>
</dbReference>
<dbReference type="PROSITE" id="PS50885">
    <property type="entry name" value="HAMP"/>
    <property type="match status" value="1"/>
</dbReference>
<sequence length="671" mass="70597">MGLLDNMKVRAKVSLGFVIVLVLLVVTAVVGVVALQTVGDAFGEYRQLARLNNEVGRVQANMLSTRMGAKDFLIRGDEESVRIVRERSAATVKLAEDAQTLLDPADATNRDILEEVQGGIVAYVKAFETVVGHQASRNAAVDKLNELGPQMERALYGIMESAFRDGDADAAFRAGVTLRHLLLARLYVNRFLVDNSDAAFDRVTQEKQIFDQRLDELVAELQNPERRGLATTAADVSAAYTAQFAAAGAAIRARNDVVRNTLDVVGPKVGDDVERMKLSIKDRQDTLGPQVASSISTATTVAVVLGIVALVVGALAAFAIGRGIAGPVTSMTTAMRRLADGDHGTEVPAQGRKDEVGEMAAAVQVFKENMIRAKELAEAQERDRAARERRAQVIESLTKRFDADVSNVLGAVASASTELQSTAESMSSIAEETARQATAVAAAADQASTNVQTVASAAEELSSSISEIGRQVNQSATMSRQAAEDAERTNEVVRGLAASAQRIGEVVDLITDIADQTNLLALNATIEAARAGDAGKGFAVVANEVKSLANQTARATEDIAQQITGIQHETESAVTAIEGIGKVIGEISQVASAIASAVEEQNAATHEIARNTNEASAGTNEVTANIAGVTQAAGEAGHAAGQVLDASGQLAQQSEQLRHVVQEFLAGVRAA</sequence>
<protein>
    <submittedName>
        <fullName evidence="7">Methyl-accepting chemotaxis protein</fullName>
    </submittedName>
</protein>
<dbReference type="AlphaFoldDB" id="A0A286GBW5"/>
<reference evidence="7 8" key="1">
    <citation type="submission" date="2017-09" db="EMBL/GenBank/DDBJ databases">
        <authorList>
            <person name="Ehlers B."/>
            <person name="Leendertz F.H."/>
        </authorList>
    </citation>
    <scope>NUCLEOTIDE SEQUENCE [LARGE SCALE GENOMIC DNA]</scope>
    <source>
        <strain evidence="7 8">USBA 140</strain>
    </source>
</reference>
<evidence type="ECO:0000259" key="5">
    <source>
        <dbReference type="PROSITE" id="PS50885"/>
    </source>
</evidence>